<proteinExistence type="inferred from homology"/>
<dbReference type="InterPro" id="IPR013324">
    <property type="entry name" value="RNA_pol_sigma_r3/r4-like"/>
</dbReference>
<keyword evidence="3" id="KW-0731">Sigma factor</keyword>
<dbReference type="RefSeq" id="WP_207128889.1">
    <property type="nucleotide sequence ID" value="NZ_BOPO01000133.1"/>
</dbReference>
<keyword evidence="5" id="KW-0804">Transcription</keyword>
<name>A0A8J4AHG2_9ACTN</name>
<dbReference type="PANTHER" id="PTHR43133:SF8">
    <property type="entry name" value="RNA POLYMERASE SIGMA FACTOR HI_1459-RELATED"/>
    <property type="match status" value="1"/>
</dbReference>
<dbReference type="AlphaFoldDB" id="A0A8J4AHG2"/>
<sequence length="177" mass="20008">MDGTQAPADDAGSALLALYDPALPQVYGYLLRRCGRREVAEELTSETFLAAVDSVRRGMPPRIDVGWLIGVARHKLADHWRRQQREQRNLRAVALERTADEDDPWDGRLDALRARATLDRLAPQHRAALTLRYVDDLPVPRVAALLDRTVRATEALLVRARREFRTVYAEGEGEIDD</sequence>
<keyword evidence="2" id="KW-0805">Transcription regulation</keyword>
<dbReference type="SUPFAM" id="SSF88659">
    <property type="entry name" value="Sigma3 and sigma4 domains of RNA polymerase sigma factors"/>
    <property type="match status" value="1"/>
</dbReference>
<dbReference type="NCBIfam" id="TIGR02937">
    <property type="entry name" value="sigma70-ECF"/>
    <property type="match status" value="1"/>
</dbReference>
<keyword evidence="9" id="KW-1185">Reference proteome</keyword>
<evidence type="ECO:0000256" key="5">
    <source>
        <dbReference type="ARBA" id="ARBA00023163"/>
    </source>
</evidence>
<dbReference type="InterPro" id="IPR039425">
    <property type="entry name" value="RNA_pol_sigma-70-like"/>
</dbReference>
<dbReference type="Gene3D" id="1.10.1740.10">
    <property type="match status" value="1"/>
</dbReference>
<dbReference type="PANTHER" id="PTHR43133">
    <property type="entry name" value="RNA POLYMERASE ECF-TYPE SIGMA FACTO"/>
    <property type="match status" value="1"/>
</dbReference>
<keyword evidence="4" id="KW-0238">DNA-binding</keyword>
<dbReference type="InterPro" id="IPR007627">
    <property type="entry name" value="RNA_pol_sigma70_r2"/>
</dbReference>
<dbReference type="Pfam" id="PF04542">
    <property type="entry name" value="Sigma70_r2"/>
    <property type="match status" value="1"/>
</dbReference>
<protein>
    <submittedName>
        <fullName evidence="8">RNA polymerase sigma24 factor</fullName>
    </submittedName>
</protein>
<dbReference type="GO" id="GO:0016987">
    <property type="term" value="F:sigma factor activity"/>
    <property type="evidence" value="ECO:0007669"/>
    <property type="project" value="UniProtKB-KW"/>
</dbReference>
<evidence type="ECO:0000259" key="7">
    <source>
        <dbReference type="Pfam" id="PF08281"/>
    </source>
</evidence>
<comment type="similarity">
    <text evidence="1">Belongs to the sigma-70 factor family. ECF subfamily.</text>
</comment>
<evidence type="ECO:0000256" key="2">
    <source>
        <dbReference type="ARBA" id="ARBA00023015"/>
    </source>
</evidence>
<accession>A0A8J4AHG2</accession>
<dbReference type="GO" id="GO:0006352">
    <property type="term" value="P:DNA-templated transcription initiation"/>
    <property type="evidence" value="ECO:0007669"/>
    <property type="project" value="InterPro"/>
</dbReference>
<comment type="caution">
    <text evidence="8">The sequence shown here is derived from an EMBL/GenBank/DDBJ whole genome shotgun (WGS) entry which is preliminary data.</text>
</comment>
<feature type="domain" description="RNA polymerase sigma-70 region 2" evidence="6">
    <location>
        <begin position="18"/>
        <end position="85"/>
    </location>
</feature>
<dbReference type="InterPro" id="IPR013249">
    <property type="entry name" value="RNA_pol_sigma70_r4_t2"/>
</dbReference>
<dbReference type="EMBL" id="BOPO01000133">
    <property type="protein sequence ID" value="GIL31319.1"/>
    <property type="molecule type" value="Genomic_DNA"/>
</dbReference>
<evidence type="ECO:0000256" key="3">
    <source>
        <dbReference type="ARBA" id="ARBA00023082"/>
    </source>
</evidence>
<evidence type="ECO:0000313" key="8">
    <source>
        <dbReference type="EMBL" id="GIL31319.1"/>
    </source>
</evidence>
<dbReference type="Pfam" id="PF08281">
    <property type="entry name" value="Sigma70_r4_2"/>
    <property type="match status" value="1"/>
</dbReference>
<gene>
    <name evidence="8" type="primary">rpoE_22</name>
    <name evidence="8" type="ORF">NUM_65730</name>
</gene>
<evidence type="ECO:0000256" key="4">
    <source>
        <dbReference type="ARBA" id="ARBA00023125"/>
    </source>
</evidence>
<evidence type="ECO:0000313" key="9">
    <source>
        <dbReference type="Proteomes" id="UP000614996"/>
    </source>
</evidence>
<evidence type="ECO:0000256" key="1">
    <source>
        <dbReference type="ARBA" id="ARBA00010641"/>
    </source>
</evidence>
<reference evidence="9" key="1">
    <citation type="journal article" date="2021" name="Int. J. Syst. Evol. Microbiol.">
        <title>Actinocatenispora comari sp. nov., an endophytic actinomycete isolated from aerial parts of Comarum salesowianum.</title>
        <authorList>
            <person name="Oyunbileg N."/>
            <person name="Iizaka Y."/>
            <person name="Hamada M."/>
            <person name="Davaapurev B.O."/>
            <person name="Fukumoto A."/>
            <person name="Tsetseg B."/>
            <person name="Kato F."/>
            <person name="Tamura T."/>
            <person name="Batkhuu J."/>
            <person name="Anzai Y."/>
        </authorList>
    </citation>
    <scope>NUCLEOTIDE SEQUENCE [LARGE SCALE GENOMIC DNA]</scope>
    <source>
        <strain evidence="9">NUM-2625</strain>
    </source>
</reference>
<organism evidence="8 9">
    <name type="scientific">Actinocatenispora comari</name>
    <dbReference type="NCBI Taxonomy" id="2807577"/>
    <lineage>
        <taxon>Bacteria</taxon>
        <taxon>Bacillati</taxon>
        <taxon>Actinomycetota</taxon>
        <taxon>Actinomycetes</taxon>
        <taxon>Micromonosporales</taxon>
        <taxon>Micromonosporaceae</taxon>
        <taxon>Actinocatenispora</taxon>
    </lineage>
</organism>
<dbReference type="SUPFAM" id="SSF88946">
    <property type="entry name" value="Sigma2 domain of RNA polymerase sigma factors"/>
    <property type="match status" value="1"/>
</dbReference>
<dbReference type="Gene3D" id="1.10.10.10">
    <property type="entry name" value="Winged helix-like DNA-binding domain superfamily/Winged helix DNA-binding domain"/>
    <property type="match status" value="1"/>
</dbReference>
<dbReference type="Proteomes" id="UP000614996">
    <property type="component" value="Unassembled WGS sequence"/>
</dbReference>
<dbReference type="InterPro" id="IPR014284">
    <property type="entry name" value="RNA_pol_sigma-70_dom"/>
</dbReference>
<dbReference type="InterPro" id="IPR036388">
    <property type="entry name" value="WH-like_DNA-bd_sf"/>
</dbReference>
<evidence type="ECO:0000259" key="6">
    <source>
        <dbReference type="Pfam" id="PF04542"/>
    </source>
</evidence>
<dbReference type="InterPro" id="IPR013325">
    <property type="entry name" value="RNA_pol_sigma_r2"/>
</dbReference>
<feature type="domain" description="RNA polymerase sigma factor 70 region 4 type 2" evidence="7">
    <location>
        <begin position="114"/>
        <end position="162"/>
    </location>
</feature>
<dbReference type="GO" id="GO:0003677">
    <property type="term" value="F:DNA binding"/>
    <property type="evidence" value="ECO:0007669"/>
    <property type="project" value="UniProtKB-KW"/>
</dbReference>